<dbReference type="InterPro" id="IPR005561">
    <property type="entry name" value="ANTAR"/>
</dbReference>
<sequence length="192" mass="21658">MSGVRGHSILIADSGETSRKWIYAALMKKGYKVYEASDAAGTLRTCRSIFPKLVLLDTGIWGMNPHKLAQIIEGDGLSTVLFITNKPDDFFHEQLKKMKVCVYVSKPINASQLHQMIEFILTSVEKINCLEKQVEKLESSLAGRKKIDRAKGILMEKLQINENDAYKLLRKKSMDACTPIEKMAETIISEYS</sequence>
<dbReference type="InterPro" id="IPR001789">
    <property type="entry name" value="Sig_transdc_resp-reg_receiver"/>
</dbReference>
<keyword evidence="3" id="KW-0597">Phosphoprotein</keyword>
<dbReference type="STRING" id="84022.CACET_c24130"/>
<feature type="domain" description="ANTAR" evidence="5">
    <location>
        <begin position="127"/>
        <end position="188"/>
    </location>
</feature>
<evidence type="ECO:0000256" key="3">
    <source>
        <dbReference type="PROSITE-ProRule" id="PRU00169"/>
    </source>
</evidence>
<dbReference type="PROSITE" id="PS50110">
    <property type="entry name" value="RESPONSE_REGULATORY"/>
    <property type="match status" value="1"/>
</dbReference>
<protein>
    <recommendedName>
        <fullName evidence="1">Stage 0 sporulation protein A homolog</fullName>
    </recommendedName>
</protein>
<reference evidence="6 7" key="1">
    <citation type="submission" date="2014-10" db="EMBL/GenBank/DDBJ databases">
        <title>Genome sequence of Clostridium aceticum DSM 1496.</title>
        <authorList>
            <person name="Poehlein A."/>
            <person name="Schiel-Bengelsdorf B."/>
            <person name="Gottschalk G."/>
            <person name="Duerre P."/>
            <person name="Daniel R."/>
        </authorList>
    </citation>
    <scope>NUCLEOTIDE SEQUENCE [LARGE SCALE GENOMIC DNA]</scope>
    <source>
        <strain evidence="6 7">DSM 1496</strain>
    </source>
</reference>
<dbReference type="PROSITE" id="PS50921">
    <property type="entry name" value="ANTAR"/>
    <property type="match status" value="1"/>
</dbReference>
<evidence type="ECO:0000313" key="6">
    <source>
        <dbReference type="EMBL" id="AKL95858.1"/>
    </source>
</evidence>
<dbReference type="GO" id="GO:0000160">
    <property type="term" value="P:phosphorelay signal transduction system"/>
    <property type="evidence" value="ECO:0007669"/>
    <property type="project" value="InterPro"/>
</dbReference>
<keyword evidence="7" id="KW-1185">Reference proteome</keyword>
<dbReference type="EMBL" id="CP009687">
    <property type="protein sequence ID" value="AKL95858.1"/>
    <property type="molecule type" value="Genomic_DNA"/>
</dbReference>
<feature type="domain" description="Response regulatory" evidence="4">
    <location>
        <begin position="8"/>
        <end position="121"/>
    </location>
</feature>
<feature type="modified residue" description="4-aspartylphosphate" evidence="3">
    <location>
        <position position="57"/>
    </location>
</feature>
<dbReference type="SMART" id="SM00448">
    <property type="entry name" value="REC"/>
    <property type="match status" value="1"/>
</dbReference>
<dbReference type="PIRSF" id="PIRSF036382">
    <property type="entry name" value="RR_antiterm"/>
    <property type="match status" value="1"/>
</dbReference>
<evidence type="ECO:0000256" key="1">
    <source>
        <dbReference type="ARBA" id="ARBA00018672"/>
    </source>
</evidence>
<dbReference type="AlphaFoldDB" id="A0A0G3WBY3"/>
<dbReference type="Pfam" id="PF00072">
    <property type="entry name" value="Response_reg"/>
    <property type="match status" value="1"/>
</dbReference>
<dbReference type="Proteomes" id="UP000035704">
    <property type="component" value="Chromosome"/>
</dbReference>
<evidence type="ECO:0000256" key="2">
    <source>
        <dbReference type="ARBA" id="ARBA00024867"/>
    </source>
</evidence>
<dbReference type="Pfam" id="PF03861">
    <property type="entry name" value="ANTAR"/>
    <property type="match status" value="1"/>
</dbReference>
<dbReference type="SUPFAM" id="SSF52172">
    <property type="entry name" value="CheY-like"/>
    <property type="match status" value="1"/>
</dbReference>
<dbReference type="InterPro" id="IPR008327">
    <property type="entry name" value="Sig_transdc_resp-reg_antiterm"/>
</dbReference>
<dbReference type="GO" id="GO:0003723">
    <property type="term" value="F:RNA binding"/>
    <property type="evidence" value="ECO:0007669"/>
    <property type="project" value="InterPro"/>
</dbReference>
<dbReference type="Gene3D" id="1.10.10.10">
    <property type="entry name" value="Winged helix-like DNA-binding domain superfamily/Winged helix DNA-binding domain"/>
    <property type="match status" value="1"/>
</dbReference>
<dbReference type="PANTHER" id="PTHR43367">
    <property type="match status" value="1"/>
</dbReference>
<dbReference type="PANTHER" id="PTHR43367:SF1">
    <property type="entry name" value="TWO-COMPONENT RESPONSE REGULATOR-LIKE APRR6-RELATED"/>
    <property type="match status" value="1"/>
</dbReference>
<dbReference type="InterPro" id="IPR036388">
    <property type="entry name" value="WH-like_DNA-bd_sf"/>
</dbReference>
<evidence type="ECO:0000313" key="7">
    <source>
        <dbReference type="Proteomes" id="UP000035704"/>
    </source>
</evidence>
<organism evidence="6 7">
    <name type="scientific">Clostridium aceticum</name>
    <dbReference type="NCBI Taxonomy" id="84022"/>
    <lineage>
        <taxon>Bacteria</taxon>
        <taxon>Bacillati</taxon>
        <taxon>Bacillota</taxon>
        <taxon>Clostridia</taxon>
        <taxon>Eubacteriales</taxon>
        <taxon>Clostridiaceae</taxon>
        <taxon>Clostridium</taxon>
    </lineage>
</organism>
<dbReference type="KEGG" id="cace:CACET_c24130"/>
<accession>A0A0G3WBY3</accession>
<proteinExistence type="predicted"/>
<dbReference type="Gene3D" id="3.40.50.2300">
    <property type="match status" value="1"/>
</dbReference>
<evidence type="ECO:0000259" key="4">
    <source>
        <dbReference type="PROSITE" id="PS50110"/>
    </source>
</evidence>
<dbReference type="SMART" id="SM01012">
    <property type="entry name" value="ANTAR"/>
    <property type="match status" value="1"/>
</dbReference>
<name>A0A0G3WBY3_9CLOT</name>
<evidence type="ECO:0000259" key="5">
    <source>
        <dbReference type="PROSITE" id="PS50921"/>
    </source>
</evidence>
<gene>
    <name evidence="6" type="ORF">CACET_c24130</name>
</gene>
<dbReference type="InterPro" id="IPR011006">
    <property type="entry name" value="CheY-like_superfamily"/>
</dbReference>
<comment type="function">
    <text evidence="2">May play the central regulatory role in sporulation. It may be an element of the effector pathway responsible for the activation of sporulation genes in response to nutritional stress. Spo0A may act in concert with spo0H (a sigma factor) to control the expression of some genes that are critical to the sporulation process.</text>
</comment>
<dbReference type="PATRIC" id="fig|84022.6.peg.2430"/>